<organism evidence="1 2">
    <name type="scientific">Luteimonas deserti</name>
    <dbReference type="NCBI Taxonomy" id="2752306"/>
    <lineage>
        <taxon>Bacteria</taxon>
        <taxon>Pseudomonadati</taxon>
        <taxon>Pseudomonadota</taxon>
        <taxon>Gammaproteobacteria</taxon>
        <taxon>Lysobacterales</taxon>
        <taxon>Lysobacteraceae</taxon>
        <taxon>Luteimonas</taxon>
    </lineage>
</organism>
<sequence length="459" mass="51063">MKRTWTSQFVWYNEGQGILELDPPRGVRVAWTAAQSVAGHTFIAVRPLPEEPLGGDLGILLEFFRKPTIVGMDISGRAVRATTNGRTNPVDADDPDEGWITLRVQEIECSAPALAIASFRLALSNISQETPPDALWTVEGIGLTVSPAPAYEEVVSALATRDRFGHTAYLSVATNDRVHAVRLAETTCALLSVISGCRVSWLHLEGLDVSGVVTHMWVSNAITGKFQNLPLIDEARRWDVVAEHWQRFSEFYSAHRLHARRLIGLILNATADDDFLEVRGAKLATTIDALITVVVGDSVPTGFATRKERAAFRDAVQVHVEAEAKARLVDDTKGTTGDKEHRIAELKQKVNNLLNPTFRQRISEAHRALRLDMDADQVRRFVRSRNELVHEARFVCQCDAPPNDWPYQSPADEYFAMLLFVDRLLLRTIGYRGPFVDRSARDGALAPAEPPFEVDRTPT</sequence>
<dbReference type="AlphaFoldDB" id="A0A7Z0TTQ4"/>
<name>A0A7Z0TTQ4_9GAMM</name>
<proteinExistence type="predicted"/>
<evidence type="ECO:0000313" key="2">
    <source>
        <dbReference type="Proteomes" id="UP000589896"/>
    </source>
</evidence>
<dbReference type="EMBL" id="JACCJZ010000010">
    <property type="protein sequence ID" value="NYZ62031.1"/>
    <property type="molecule type" value="Genomic_DNA"/>
</dbReference>
<dbReference type="Proteomes" id="UP000589896">
    <property type="component" value="Unassembled WGS sequence"/>
</dbReference>
<evidence type="ECO:0008006" key="3">
    <source>
        <dbReference type="Google" id="ProtNLM"/>
    </source>
</evidence>
<protein>
    <recommendedName>
        <fullName evidence="3">ApeA N-terminal domain-containing protein</fullName>
    </recommendedName>
</protein>
<keyword evidence="2" id="KW-1185">Reference proteome</keyword>
<evidence type="ECO:0000313" key="1">
    <source>
        <dbReference type="EMBL" id="NYZ62031.1"/>
    </source>
</evidence>
<accession>A0A7Z0TTQ4</accession>
<dbReference type="RefSeq" id="WP_180544226.1">
    <property type="nucleotide sequence ID" value="NZ_JACCJZ010000010.1"/>
</dbReference>
<reference evidence="1 2" key="1">
    <citation type="submission" date="2020-07" db="EMBL/GenBank/DDBJ databases">
        <title>isolation of Luteimonas sp. SJ-16.</title>
        <authorList>
            <person name="Huang X.-X."/>
            <person name="Xu L."/>
            <person name="Sun J.-Q."/>
        </authorList>
    </citation>
    <scope>NUCLEOTIDE SEQUENCE [LARGE SCALE GENOMIC DNA]</scope>
    <source>
        <strain evidence="1 2">SJ-16</strain>
    </source>
</reference>
<gene>
    <name evidence="1" type="ORF">H0E82_04525</name>
</gene>
<comment type="caution">
    <text evidence="1">The sequence shown here is derived from an EMBL/GenBank/DDBJ whole genome shotgun (WGS) entry which is preliminary data.</text>
</comment>